<evidence type="ECO:0000259" key="1">
    <source>
        <dbReference type="PROSITE" id="PS50011"/>
    </source>
</evidence>
<name>A0A3B6BXG1_WHEAT</name>
<accession>A0A3B6BXG1</accession>
<dbReference type="Gramene" id="TraesCS2B02G034200.1">
    <property type="protein sequence ID" value="TraesCS2B02G034200.1"/>
    <property type="gene ID" value="TraesCS2B02G034200"/>
</dbReference>
<dbReference type="Gene3D" id="1.10.510.10">
    <property type="entry name" value="Transferase(Phosphotransferase) domain 1"/>
    <property type="match status" value="1"/>
</dbReference>
<dbReference type="AlphaFoldDB" id="A0A3B6BXG1"/>
<dbReference type="InterPro" id="IPR008271">
    <property type="entry name" value="Ser/Thr_kinase_AS"/>
</dbReference>
<proteinExistence type="predicted"/>
<protein>
    <recommendedName>
        <fullName evidence="1">Protein kinase domain-containing protein</fullName>
    </recommendedName>
</protein>
<dbReference type="SMART" id="SM00220">
    <property type="entry name" value="S_TKc"/>
    <property type="match status" value="1"/>
</dbReference>
<sequence>MDHKGDLVFAKIMERVLCFEYMHGGSLDKHITDESCKLDWPICYKIIRGTCEGLHHLHTAQEKPIFHLDIKPANILLDKSMTPKIADLGLSKLVSSTLTHKTEIAKGTQGYMPPEYVESGFVSKKFDVFSLGVVIIKMMAGNMGYFCRAEKSPKDFIEHVTENWTRRLQEKPGYSSHQIDILRVSTTVEIALRCVAKDRKERPSIKDVVHELAELEAKIEKMSLASDLPKDLTFQGAEVPL</sequence>
<evidence type="ECO:0000313" key="3">
    <source>
        <dbReference type="Proteomes" id="UP000019116"/>
    </source>
</evidence>
<feature type="domain" description="Protein kinase" evidence="1">
    <location>
        <begin position="1"/>
        <end position="213"/>
    </location>
</feature>
<dbReference type="InterPro" id="IPR000719">
    <property type="entry name" value="Prot_kinase_dom"/>
</dbReference>
<dbReference type="PANTHER" id="PTHR45707">
    <property type="entry name" value="C2 CALCIUM/LIPID-BINDING PLANT PHOSPHORIBOSYLTRANSFERASE FAMILY PROTEIN"/>
    <property type="match status" value="1"/>
</dbReference>
<dbReference type="Pfam" id="PF00069">
    <property type="entry name" value="Pkinase"/>
    <property type="match status" value="1"/>
</dbReference>
<keyword evidence="3" id="KW-1185">Reference proteome</keyword>
<dbReference type="PROSITE" id="PS00108">
    <property type="entry name" value="PROTEIN_KINASE_ST"/>
    <property type="match status" value="1"/>
</dbReference>
<dbReference type="EnsemblPlants" id="TraesCS2B02G034200.1">
    <property type="protein sequence ID" value="TraesCS2B02G034200.1"/>
    <property type="gene ID" value="TraesCS2B02G034200"/>
</dbReference>
<dbReference type="Gramene" id="TraesCS2B03G0071600.1">
    <property type="protein sequence ID" value="TraesCS2B03G0071600.1.CDS"/>
    <property type="gene ID" value="TraesCS2B03G0071600"/>
</dbReference>
<dbReference type="PANTHER" id="PTHR45707:SF46">
    <property type="entry name" value="PROTEIN KINASE DOMAIN-CONTAINING PROTEIN"/>
    <property type="match status" value="1"/>
</dbReference>
<evidence type="ECO:0000313" key="2">
    <source>
        <dbReference type="EnsemblPlants" id="TraesCS2B02G034200.1"/>
    </source>
</evidence>
<dbReference type="InterPro" id="IPR011009">
    <property type="entry name" value="Kinase-like_dom_sf"/>
</dbReference>
<dbReference type="SMR" id="A0A3B6BXG1"/>
<organism evidence="2">
    <name type="scientific">Triticum aestivum</name>
    <name type="common">Wheat</name>
    <dbReference type="NCBI Taxonomy" id="4565"/>
    <lineage>
        <taxon>Eukaryota</taxon>
        <taxon>Viridiplantae</taxon>
        <taxon>Streptophyta</taxon>
        <taxon>Embryophyta</taxon>
        <taxon>Tracheophyta</taxon>
        <taxon>Spermatophyta</taxon>
        <taxon>Magnoliopsida</taxon>
        <taxon>Liliopsida</taxon>
        <taxon>Poales</taxon>
        <taxon>Poaceae</taxon>
        <taxon>BOP clade</taxon>
        <taxon>Pooideae</taxon>
        <taxon>Triticodae</taxon>
        <taxon>Triticeae</taxon>
        <taxon>Triticinae</taxon>
        <taxon>Triticum</taxon>
    </lineage>
</organism>
<reference evidence="2" key="2">
    <citation type="submission" date="2018-10" db="UniProtKB">
        <authorList>
            <consortium name="EnsemblPlants"/>
        </authorList>
    </citation>
    <scope>IDENTIFICATION</scope>
</reference>
<dbReference type="GO" id="GO:0005524">
    <property type="term" value="F:ATP binding"/>
    <property type="evidence" value="ECO:0007669"/>
    <property type="project" value="InterPro"/>
</dbReference>
<reference evidence="2" key="1">
    <citation type="submission" date="2018-08" db="EMBL/GenBank/DDBJ databases">
        <authorList>
            <person name="Rossello M."/>
        </authorList>
    </citation>
    <scope>NUCLEOTIDE SEQUENCE [LARGE SCALE GENOMIC DNA]</scope>
    <source>
        <strain evidence="2">cv. Chinese Spring</strain>
    </source>
</reference>
<dbReference type="Proteomes" id="UP000019116">
    <property type="component" value="Chromosome 2B"/>
</dbReference>
<dbReference type="GO" id="GO:0004672">
    <property type="term" value="F:protein kinase activity"/>
    <property type="evidence" value="ECO:0007669"/>
    <property type="project" value="InterPro"/>
</dbReference>
<dbReference type="Gramene" id="TraesWEE_scaffold_069959_01G000200.1">
    <property type="protein sequence ID" value="TraesWEE_scaffold_069959_01G000200.1"/>
    <property type="gene ID" value="TraesWEE_scaffold_069959_01G000200"/>
</dbReference>
<dbReference type="PIRSF" id="PIRSF000654">
    <property type="entry name" value="Integrin-linked_kinase"/>
    <property type="match status" value="1"/>
</dbReference>
<dbReference type="SUPFAM" id="SSF56112">
    <property type="entry name" value="Protein kinase-like (PK-like)"/>
    <property type="match status" value="1"/>
</dbReference>
<dbReference type="PROSITE" id="PS50011">
    <property type="entry name" value="PROTEIN_KINASE_DOM"/>
    <property type="match status" value="1"/>
</dbReference>